<accession>A0A9X6NCK0</accession>
<dbReference type="PANTHER" id="PTHR14467">
    <property type="entry name" value="ARV1"/>
    <property type="match status" value="1"/>
</dbReference>
<dbReference type="GO" id="GO:0016125">
    <property type="term" value="P:sterol metabolic process"/>
    <property type="evidence" value="ECO:0007669"/>
    <property type="project" value="UniProtKB-UniRule"/>
</dbReference>
<evidence type="ECO:0000256" key="8">
    <source>
        <dbReference type="ARBA" id="ARBA00023098"/>
    </source>
</evidence>
<keyword evidence="4 10" id="KW-0812">Transmembrane</keyword>
<dbReference type="GO" id="GO:0005789">
    <property type="term" value="C:endoplasmic reticulum membrane"/>
    <property type="evidence" value="ECO:0007669"/>
    <property type="project" value="UniProtKB-SubCell"/>
</dbReference>
<dbReference type="InterPro" id="IPR007290">
    <property type="entry name" value="Arv1"/>
</dbReference>
<protein>
    <recommendedName>
        <fullName evidence="10">Protein ARV</fullName>
    </recommendedName>
</protein>
<evidence type="ECO:0000256" key="9">
    <source>
        <dbReference type="ARBA" id="ARBA00023136"/>
    </source>
</evidence>
<dbReference type="GO" id="GO:0006665">
    <property type="term" value="P:sphingolipid metabolic process"/>
    <property type="evidence" value="ECO:0007669"/>
    <property type="project" value="TreeGrafter"/>
</dbReference>
<evidence type="ECO:0000256" key="10">
    <source>
        <dbReference type="RuleBase" id="RU368065"/>
    </source>
</evidence>
<evidence type="ECO:0000256" key="5">
    <source>
        <dbReference type="ARBA" id="ARBA00022824"/>
    </source>
</evidence>
<keyword evidence="9 10" id="KW-0472">Membrane</keyword>
<evidence type="ECO:0000256" key="4">
    <source>
        <dbReference type="ARBA" id="ARBA00022692"/>
    </source>
</evidence>
<dbReference type="GO" id="GO:0005794">
    <property type="term" value="C:Golgi apparatus"/>
    <property type="evidence" value="ECO:0007669"/>
    <property type="project" value="TreeGrafter"/>
</dbReference>
<feature type="transmembrane region" description="Helical" evidence="10">
    <location>
        <begin position="81"/>
        <end position="101"/>
    </location>
</feature>
<keyword evidence="3 10" id="KW-0813">Transport</keyword>
<dbReference type="OrthoDB" id="2192830at2759"/>
<dbReference type="GO" id="GO:0097036">
    <property type="term" value="P:regulation of plasma membrane sterol distribution"/>
    <property type="evidence" value="ECO:0007669"/>
    <property type="project" value="UniProtKB-UniRule"/>
</dbReference>
<reference evidence="12" key="1">
    <citation type="submission" date="2017-01" db="EMBL/GenBank/DDBJ databases">
        <title>Comparative genomics of anhydrobiosis in the tardigrade Hypsibius dujardini.</title>
        <authorList>
            <person name="Yoshida Y."/>
            <person name="Koutsovoulos G."/>
            <person name="Laetsch D."/>
            <person name="Stevens L."/>
            <person name="Kumar S."/>
            <person name="Horikawa D."/>
            <person name="Ishino K."/>
            <person name="Komine S."/>
            <person name="Tomita M."/>
            <person name="Blaxter M."/>
            <person name="Arakawa K."/>
        </authorList>
    </citation>
    <scope>NUCLEOTIDE SEQUENCE [LARGE SCALE GENOMIC DNA]</scope>
    <source>
        <strain evidence="12">Z151</strain>
    </source>
</reference>
<dbReference type="GO" id="GO:0032366">
    <property type="term" value="P:intracellular sterol transport"/>
    <property type="evidence" value="ECO:0007669"/>
    <property type="project" value="UniProtKB-UniRule"/>
</dbReference>
<evidence type="ECO:0000256" key="1">
    <source>
        <dbReference type="ARBA" id="ARBA00004477"/>
    </source>
</evidence>
<evidence type="ECO:0000256" key="3">
    <source>
        <dbReference type="ARBA" id="ARBA00022448"/>
    </source>
</evidence>
<gene>
    <name evidence="11" type="ORF">BV898_16120</name>
</gene>
<name>A0A9X6NCK0_HYPEX</name>
<comment type="function">
    <text evidence="10">Mediator of sterol homeostasis involved in sterol uptake, trafficking and distribution into membranes.</text>
</comment>
<keyword evidence="12" id="KW-1185">Reference proteome</keyword>
<dbReference type="Pfam" id="PF04161">
    <property type="entry name" value="Arv1"/>
    <property type="match status" value="1"/>
</dbReference>
<keyword evidence="5 10" id="KW-0256">Endoplasmic reticulum</keyword>
<keyword evidence="6 10" id="KW-1133">Transmembrane helix</keyword>
<feature type="transmembrane region" description="Helical" evidence="10">
    <location>
        <begin position="129"/>
        <end position="150"/>
    </location>
</feature>
<evidence type="ECO:0000313" key="11">
    <source>
        <dbReference type="EMBL" id="OWA51645.1"/>
    </source>
</evidence>
<organism evidence="11 12">
    <name type="scientific">Hypsibius exemplaris</name>
    <name type="common">Freshwater tardigrade</name>
    <dbReference type="NCBI Taxonomy" id="2072580"/>
    <lineage>
        <taxon>Eukaryota</taxon>
        <taxon>Metazoa</taxon>
        <taxon>Ecdysozoa</taxon>
        <taxon>Tardigrada</taxon>
        <taxon>Eutardigrada</taxon>
        <taxon>Parachela</taxon>
        <taxon>Hypsibioidea</taxon>
        <taxon>Hypsibiidae</taxon>
        <taxon>Hypsibius</taxon>
    </lineage>
</organism>
<proteinExistence type="inferred from homology"/>
<comment type="similarity">
    <text evidence="2 10">Belongs to the ARV1 family.</text>
</comment>
<evidence type="ECO:0000256" key="6">
    <source>
        <dbReference type="ARBA" id="ARBA00022989"/>
    </source>
</evidence>
<feature type="transmembrane region" description="Helical" evidence="10">
    <location>
        <begin position="162"/>
        <end position="184"/>
    </location>
</feature>
<dbReference type="PANTHER" id="PTHR14467:SF0">
    <property type="entry name" value="PROTEIN ARV1"/>
    <property type="match status" value="1"/>
</dbReference>
<evidence type="ECO:0000313" key="12">
    <source>
        <dbReference type="Proteomes" id="UP000192578"/>
    </source>
</evidence>
<dbReference type="AlphaFoldDB" id="A0A9X6NCK0"/>
<evidence type="ECO:0000256" key="2">
    <source>
        <dbReference type="ARBA" id="ARBA00009187"/>
    </source>
</evidence>
<dbReference type="GO" id="GO:0032541">
    <property type="term" value="C:cortical endoplasmic reticulum"/>
    <property type="evidence" value="ECO:0007669"/>
    <property type="project" value="TreeGrafter"/>
</dbReference>
<keyword evidence="7 10" id="KW-0445">Lipid transport</keyword>
<comment type="subcellular location">
    <subcellularLocation>
        <location evidence="1 10">Endoplasmic reticulum membrane</location>
        <topology evidence="1 10">Multi-pass membrane protein</topology>
    </subcellularLocation>
</comment>
<evidence type="ECO:0000256" key="7">
    <source>
        <dbReference type="ARBA" id="ARBA00023055"/>
    </source>
</evidence>
<comment type="caution">
    <text evidence="11">The sequence shown here is derived from an EMBL/GenBank/DDBJ whole genome shotgun (WGS) entry which is preliminary data.</text>
</comment>
<sequence length="252" mass="28616">MNVFMDCPEKAPHFRCVWCEHPSDSLFVRYTSSVVKLQSCGNCGNHVDQYVEYDHLGIFLDILLQKREAYRHVLFNSGYKILWRFLLVVVMADAYANWISWRAKDSEFSEALSVDLLEWEFQKRLLNSALVHLLFLLSSALIGCGRHWLLRKHGSSKVTTSFGFFLNGMIVSLFAVVLKVPAVIWTTSSQLPYSMFWGCWVLQLISSRQVYSILSHTAALEAFLTVACLMGSCLEAVISDVVRSTVVSDLAL</sequence>
<keyword evidence="8 10" id="KW-0443">Lipid metabolism</keyword>
<dbReference type="Proteomes" id="UP000192578">
    <property type="component" value="Unassembled WGS sequence"/>
</dbReference>
<dbReference type="EMBL" id="MTYJ01000234">
    <property type="protein sequence ID" value="OWA51645.1"/>
    <property type="molecule type" value="Genomic_DNA"/>
</dbReference>